<accession>A0ABW9QVR6</accession>
<keyword evidence="5 7" id="KW-1133">Transmembrane helix</keyword>
<feature type="domain" description="Major facilitator superfamily (MFS) profile" evidence="8">
    <location>
        <begin position="223"/>
        <end position="448"/>
    </location>
</feature>
<proteinExistence type="predicted"/>
<evidence type="ECO:0000256" key="6">
    <source>
        <dbReference type="ARBA" id="ARBA00023136"/>
    </source>
</evidence>
<evidence type="ECO:0000256" key="5">
    <source>
        <dbReference type="ARBA" id="ARBA00022989"/>
    </source>
</evidence>
<evidence type="ECO:0000313" key="10">
    <source>
        <dbReference type="Proteomes" id="UP000437736"/>
    </source>
</evidence>
<evidence type="ECO:0000256" key="4">
    <source>
        <dbReference type="ARBA" id="ARBA00022692"/>
    </source>
</evidence>
<reference evidence="9 10" key="1">
    <citation type="submission" date="2019-11" db="EMBL/GenBank/DDBJ databases">
        <title>Acidiferrimicrobium australis gen. nov., sp. nov., an acidophilic and obligately heterotrophic, member of the Actinobacteria that catalyses dissimilatory oxido- reduction of iron isolated from metal-rich acidic water in Chile.</title>
        <authorList>
            <person name="Gonzalez D."/>
            <person name="Huber K."/>
            <person name="Hedrich S."/>
            <person name="Rojas-Villalobos C."/>
            <person name="Quatrini R."/>
            <person name="Dinamarca M.A."/>
            <person name="Schwarz A."/>
            <person name="Canales C."/>
            <person name="Nancucheo I."/>
        </authorList>
    </citation>
    <scope>NUCLEOTIDE SEQUENCE [LARGE SCALE GENOMIC DNA]</scope>
    <source>
        <strain evidence="9 10">USS-CCA1</strain>
    </source>
</reference>
<evidence type="ECO:0000259" key="8">
    <source>
        <dbReference type="PROSITE" id="PS50850"/>
    </source>
</evidence>
<dbReference type="InterPro" id="IPR020846">
    <property type="entry name" value="MFS_dom"/>
</dbReference>
<comment type="caution">
    <text evidence="9">The sequence shown here is derived from an EMBL/GenBank/DDBJ whole genome shotgun (WGS) entry which is preliminary data.</text>
</comment>
<feature type="non-terminal residue" evidence="9">
    <location>
        <position position="448"/>
    </location>
</feature>
<dbReference type="CDD" id="cd06173">
    <property type="entry name" value="MFS_MefA_like"/>
    <property type="match status" value="1"/>
</dbReference>
<dbReference type="PROSITE" id="PS50850">
    <property type="entry name" value="MFS"/>
    <property type="match status" value="1"/>
</dbReference>
<gene>
    <name evidence="9" type="ORF">GHK86_12490</name>
</gene>
<feature type="transmembrane region" description="Helical" evidence="7">
    <location>
        <begin position="354"/>
        <end position="373"/>
    </location>
</feature>
<dbReference type="Pfam" id="PF05977">
    <property type="entry name" value="MFS_3"/>
    <property type="match status" value="1"/>
</dbReference>
<dbReference type="EMBL" id="WJHE01000631">
    <property type="protein sequence ID" value="MST33534.1"/>
    <property type="molecule type" value="Genomic_DNA"/>
</dbReference>
<keyword evidence="4 7" id="KW-0812">Transmembrane</keyword>
<evidence type="ECO:0000256" key="2">
    <source>
        <dbReference type="ARBA" id="ARBA00022448"/>
    </source>
</evidence>
<feature type="transmembrane region" description="Helical" evidence="7">
    <location>
        <begin position="87"/>
        <end position="120"/>
    </location>
</feature>
<dbReference type="PANTHER" id="PTHR23513">
    <property type="entry name" value="INTEGRAL MEMBRANE EFFLUX PROTEIN-RELATED"/>
    <property type="match status" value="1"/>
</dbReference>
<keyword evidence="6 7" id="KW-0472">Membrane</keyword>
<comment type="subcellular location">
    <subcellularLocation>
        <location evidence="1">Cell membrane</location>
        <topology evidence="1">Multi-pass membrane protein</topology>
    </subcellularLocation>
</comment>
<keyword evidence="10" id="KW-1185">Reference proteome</keyword>
<feature type="transmembrane region" description="Helical" evidence="7">
    <location>
        <begin position="319"/>
        <end position="342"/>
    </location>
</feature>
<feature type="transmembrane region" description="Helical" evidence="7">
    <location>
        <begin position="385"/>
        <end position="404"/>
    </location>
</feature>
<feature type="transmembrane region" description="Helical" evidence="7">
    <location>
        <begin position="167"/>
        <end position="191"/>
    </location>
</feature>
<dbReference type="Gene3D" id="1.20.1250.20">
    <property type="entry name" value="MFS general substrate transporter like domains"/>
    <property type="match status" value="1"/>
</dbReference>
<evidence type="ECO:0000256" key="1">
    <source>
        <dbReference type="ARBA" id="ARBA00004651"/>
    </source>
</evidence>
<organism evidence="9 10">
    <name type="scientific">Acidiferrimicrobium australe</name>
    <dbReference type="NCBI Taxonomy" id="2664430"/>
    <lineage>
        <taxon>Bacteria</taxon>
        <taxon>Bacillati</taxon>
        <taxon>Actinomycetota</taxon>
        <taxon>Acidimicrobiia</taxon>
        <taxon>Acidimicrobiales</taxon>
        <taxon>Acidimicrobiaceae</taxon>
        <taxon>Acidiferrimicrobium</taxon>
    </lineage>
</organism>
<sequence length="448" mass="45994">MGEGHDNRGRLWRPLRRRDFRHLIAAMAVSNVGSWLYSTVLIVYVYQRTHAPIWVGLVTVGRMLPSVAFAPYAGVLAERFERVRLMVILDVLSAALMAALTGVVAAGGPVGVAVVLAAVASLPLRVYDPAVAAVTPELVGADDLAAANTVVEVVAQGAILIGPGVGAVLLVLGSPAAAFALNAASFVWSAVTVSRIRVRSTPVDVSEGGSAGVLRQVLVGVRTLAGAPAAAVLAGYSIGASFVYGTDTVLFVALARHRLGLGSGGFGALMATTGIGSILGALLVPRLSSRRRLGPLIVVGMAAYTLPTLVYLLRPDPAIGLAVQVVRGGGTMVLDVLAVTALQRSVPKETLARVFGAFFTFVMIAISVGALLAPLGLRAVGLDGTLVLAGAGLPALGLLGWPALARMDRANLASLEAIEGRVRLLRAAALLESAPQAVLERLAGDATE</sequence>
<feature type="transmembrane region" description="Helical" evidence="7">
    <location>
        <begin position="23"/>
        <end position="47"/>
    </location>
</feature>
<dbReference type="PANTHER" id="PTHR23513:SF6">
    <property type="entry name" value="MAJOR FACILITATOR SUPERFAMILY ASSOCIATED DOMAIN-CONTAINING PROTEIN"/>
    <property type="match status" value="1"/>
</dbReference>
<dbReference type="SUPFAM" id="SSF103473">
    <property type="entry name" value="MFS general substrate transporter"/>
    <property type="match status" value="1"/>
</dbReference>
<feature type="transmembrane region" description="Helical" evidence="7">
    <location>
        <begin position="53"/>
        <end position="75"/>
    </location>
</feature>
<keyword evidence="2" id="KW-0813">Transport</keyword>
<dbReference type="Proteomes" id="UP000437736">
    <property type="component" value="Unassembled WGS sequence"/>
</dbReference>
<feature type="transmembrane region" description="Helical" evidence="7">
    <location>
        <begin position="224"/>
        <end position="244"/>
    </location>
</feature>
<dbReference type="PRINTS" id="PR01988">
    <property type="entry name" value="EXPORTERBACE"/>
</dbReference>
<evidence type="ECO:0000256" key="3">
    <source>
        <dbReference type="ARBA" id="ARBA00022475"/>
    </source>
</evidence>
<dbReference type="InterPro" id="IPR022324">
    <property type="entry name" value="Bacilysin_exporter_BacE_put"/>
</dbReference>
<feature type="transmembrane region" description="Helical" evidence="7">
    <location>
        <begin position="264"/>
        <end position="284"/>
    </location>
</feature>
<evidence type="ECO:0000256" key="7">
    <source>
        <dbReference type="SAM" id="Phobius"/>
    </source>
</evidence>
<dbReference type="InterPro" id="IPR010290">
    <property type="entry name" value="TM_effector"/>
</dbReference>
<keyword evidence="3" id="KW-1003">Cell membrane</keyword>
<protein>
    <submittedName>
        <fullName evidence="9">MFS transporter</fullName>
    </submittedName>
</protein>
<name>A0ABW9QVR6_9ACTN</name>
<feature type="transmembrane region" description="Helical" evidence="7">
    <location>
        <begin position="296"/>
        <end position="313"/>
    </location>
</feature>
<dbReference type="InterPro" id="IPR036259">
    <property type="entry name" value="MFS_trans_sf"/>
</dbReference>
<evidence type="ECO:0000313" key="9">
    <source>
        <dbReference type="EMBL" id="MST33534.1"/>
    </source>
</evidence>